<evidence type="ECO:0000259" key="7">
    <source>
        <dbReference type="PROSITE" id="PS50112"/>
    </source>
</evidence>
<dbReference type="STRING" id="456442.Mboo_0309"/>
<dbReference type="GeneID" id="25393888"/>
<dbReference type="Gene3D" id="3.30.450.20">
    <property type="entry name" value="PAS domain"/>
    <property type="match status" value="1"/>
</dbReference>
<dbReference type="RefSeq" id="WP_011991319.1">
    <property type="nucleotide sequence ID" value="NC_009712.1"/>
</dbReference>
<dbReference type="eggNOG" id="arCOG02385">
    <property type="taxonomic scope" value="Archaea"/>
</dbReference>
<evidence type="ECO:0000259" key="5">
    <source>
        <dbReference type="PROSITE" id="PS50109"/>
    </source>
</evidence>
<dbReference type="SUPFAM" id="SSF55781">
    <property type="entry name" value="GAF domain-like"/>
    <property type="match status" value="1"/>
</dbReference>
<feature type="modified residue" description="4-aspartylphosphate" evidence="4">
    <location>
        <position position="56"/>
    </location>
</feature>
<keyword evidence="3 8" id="KW-0418">Kinase</keyword>
<dbReference type="InterPro" id="IPR029016">
    <property type="entry name" value="GAF-like_dom_sf"/>
</dbReference>
<dbReference type="SMART" id="SM00091">
    <property type="entry name" value="PAS"/>
    <property type="match status" value="1"/>
</dbReference>
<dbReference type="EMBL" id="CP000780">
    <property type="protein sequence ID" value="ABS54831.1"/>
    <property type="molecule type" value="Genomic_DNA"/>
</dbReference>
<dbReference type="Pfam" id="PF13185">
    <property type="entry name" value="GAF_2"/>
    <property type="match status" value="1"/>
</dbReference>
<feature type="domain" description="Histidine kinase" evidence="5">
    <location>
        <begin position="454"/>
        <end position="651"/>
    </location>
</feature>
<dbReference type="SMART" id="SM00448">
    <property type="entry name" value="REC"/>
    <property type="match status" value="1"/>
</dbReference>
<dbReference type="HOGENOM" id="CLU_000445_114_58_2"/>
<dbReference type="NCBIfam" id="TIGR00229">
    <property type="entry name" value="sensory_box"/>
    <property type="match status" value="1"/>
</dbReference>
<dbReference type="InterPro" id="IPR004358">
    <property type="entry name" value="Sig_transdc_His_kin-like_C"/>
</dbReference>
<gene>
    <name evidence="8" type="ordered locus">Mboo_0309</name>
</gene>
<dbReference type="InterPro" id="IPR003018">
    <property type="entry name" value="GAF"/>
</dbReference>
<dbReference type="Proteomes" id="UP000002408">
    <property type="component" value="Chromosome"/>
</dbReference>
<evidence type="ECO:0000313" key="9">
    <source>
        <dbReference type="Proteomes" id="UP000002408"/>
    </source>
</evidence>
<dbReference type="InterPro" id="IPR003594">
    <property type="entry name" value="HATPase_dom"/>
</dbReference>
<dbReference type="InterPro" id="IPR001789">
    <property type="entry name" value="Sig_transdc_resp-reg_receiver"/>
</dbReference>
<dbReference type="PANTHER" id="PTHR43547">
    <property type="entry name" value="TWO-COMPONENT HISTIDINE KINASE"/>
    <property type="match status" value="1"/>
</dbReference>
<dbReference type="InterPro" id="IPR035965">
    <property type="entry name" value="PAS-like_dom_sf"/>
</dbReference>
<dbReference type="PANTHER" id="PTHR43547:SF2">
    <property type="entry name" value="HYBRID SIGNAL TRANSDUCTION HISTIDINE KINASE C"/>
    <property type="match status" value="1"/>
</dbReference>
<dbReference type="SUPFAM" id="SSF55785">
    <property type="entry name" value="PYP-like sensor domain (PAS domain)"/>
    <property type="match status" value="1"/>
</dbReference>
<sequence>MVLMIPILYVDDEPSLLELGKLYLERTNEFTVTTAPSASVALDRLKSNSIKAIVSDYQMPDIDGIEFLKRVREKDKTIPFILFTGKGREEIAVKAFENGADSYIQKGGDSKSQFAELVQKLKVVVDHRRAEVQVTTLHRLYTTLSATNKAIIHIHDKKELLSEICRIAVDTGGFSLAWAGIANTQTHSIEPVAIAGSDKGFLGTITISTDDTPTGRGPTGTAFRKKSFNVCNDIERDSKKANPWRKGALEWGYRSLAAFPFATGSRNAGVITFYASEPGFFNDQIIRLLEEQSGDISFALQTLDHEEQRRAAENHLKKSELQYRRLFETAQDAILILDGDTGEVIDANTFILDMLGYPLEYFLGKHLWELGFLKNKSLAQDAFVRLKTQKYIRYEDLPLETQQGTPMHVEFISNVYAVGEKNIIQCNIRDITERKRAEDALALASKKLNLLSSITRHDINNQLQALSEYLELSKEVLADPAALSRYIANEERIAATIGHQIAFTREYEDLGVRAPVWQQLPEIIRLAGSQVPDNTIAFEFSTDHLEIYADPLLIKVFYNLFDNARQHGGGVTRITISPHISGAGLIITVEDNGKGIPGEDKPHVFERGFGKNTGLGLFLAREILSITGISISETGVPGTGARFEIAVPNEAFRFMDP</sequence>
<dbReference type="KEGG" id="mbn:Mboo_0309"/>
<dbReference type="eggNOG" id="arCOG02276">
    <property type="taxonomic scope" value="Archaea"/>
</dbReference>
<keyword evidence="9" id="KW-1185">Reference proteome</keyword>
<dbReference type="Gene3D" id="3.30.450.40">
    <property type="match status" value="1"/>
</dbReference>
<reference evidence="9" key="1">
    <citation type="journal article" date="2015" name="Microbiology">
        <title>Genome of Methanoregula boonei 6A8 reveals adaptations to oligotrophic peatland environments.</title>
        <authorList>
            <person name="Braeuer S."/>
            <person name="Cadillo-Quiroz H."/>
            <person name="Kyrpides N."/>
            <person name="Woyke T."/>
            <person name="Goodwin L."/>
            <person name="Detter C."/>
            <person name="Podell S."/>
            <person name="Yavitt J.B."/>
            <person name="Zinder S.H."/>
        </authorList>
    </citation>
    <scope>NUCLEOTIDE SEQUENCE [LARGE SCALE GENOMIC DNA]</scope>
    <source>
        <strain evidence="9">DSM 21154 / JCM 14090 / 6A8</strain>
    </source>
</reference>
<dbReference type="Pfam" id="PF02518">
    <property type="entry name" value="HATPase_c"/>
    <property type="match status" value="1"/>
</dbReference>
<dbReference type="SUPFAM" id="SSF52172">
    <property type="entry name" value="CheY-like"/>
    <property type="match status" value="1"/>
</dbReference>
<keyword evidence="2" id="KW-0808">Transferase</keyword>
<dbReference type="InterPro" id="IPR005467">
    <property type="entry name" value="His_kinase_dom"/>
</dbReference>
<evidence type="ECO:0000256" key="3">
    <source>
        <dbReference type="ARBA" id="ARBA00022777"/>
    </source>
</evidence>
<feature type="domain" description="Response regulatory" evidence="6">
    <location>
        <begin position="6"/>
        <end position="121"/>
    </location>
</feature>
<dbReference type="GO" id="GO:0000155">
    <property type="term" value="F:phosphorelay sensor kinase activity"/>
    <property type="evidence" value="ECO:0007669"/>
    <property type="project" value="TreeGrafter"/>
</dbReference>
<dbReference type="eggNOG" id="arCOG06192">
    <property type="taxonomic scope" value="Archaea"/>
</dbReference>
<dbReference type="Gene3D" id="3.30.565.10">
    <property type="entry name" value="Histidine kinase-like ATPase, C-terminal domain"/>
    <property type="match status" value="1"/>
</dbReference>
<dbReference type="SMART" id="SM00387">
    <property type="entry name" value="HATPase_c"/>
    <property type="match status" value="1"/>
</dbReference>
<evidence type="ECO:0000313" key="8">
    <source>
        <dbReference type="EMBL" id="ABS54831.1"/>
    </source>
</evidence>
<accession>A7I520</accession>
<dbReference type="CDD" id="cd00156">
    <property type="entry name" value="REC"/>
    <property type="match status" value="1"/>
</dbReference>
<protein>
    <submittedName>
        <fullName evidence="8">Multi-sensor signal transduction histidine kinase</fullName>
    </submittedName>
</protein>
<name>A7I520_METB6</name>
<keyword evidence="1 4" id="KW-0597">Phosphoprotein</keyword>
<dbReference type="Pfam" id="PF00072">
    <property type="entry name" value="Response_reg"/>
    <property type="match status" value="1"/>
</dbReference>
<evidence type="ECO:0000256" key="4">
    <source>
        <dbReference type="PROSITE-ProRule" id="PRU00169"/>
    </source>
</evidence>
<proteinExistence type="predicted"/>
<dbReference type="InterPro" id="IPR000014">
    <property type="entry name" value="PAS"/>
</dbReference>
<dbReference type="OrthoDB" id="8127at2157"/>
<dbReference type="SUPFAM" id="SSF55874">
    <property type="entry name" value="ATPase domain of HSP90 chaperone/DNA topoisomerase II/histidine kinase"/>
    <property type="match status" value="1"/>
</dbReference>
<evidence type="ECO:0000256" key="2">
    <source>
        <dbReference type="ARBA" id="ARBA00022679"/>
    </source>
</evidence>
<dbReference type="Gene3D" id="3.40.50.2300">
    <property type="match status" value="1"/>
</dbReference>
<dbReference type="CDD" id="cd00130">
    <property type="entry name" value="PAS"/>
    <property type="match status" value="1"/>
</dbReference>
<dbReference type="InterPro" id="IPR036890">
    <property type="entry name" value="HATPase_C_sf"/>
</dbReference>
<evidence type="ECO:0000259" key="6">
    <source>
        <dbReference type="PROSITE" id="PS50110"/>
    </source>
</evidence>
<organism evidence="8 9">
    <name type="scientific">Methanoregula boonei (strain DSM 21154 / JCM 14090 / 6A8)</name>
    <dbReference type="NCBI Taxonomy" id="456442"/>
    <lineage>
        <taxon>Archaea</taxon>
        <taxon>Methanobacteriati</taxon>
        <taxon>Methanobacteriota</taxon>
        <taxon>Stenosarchaea group</taxon>
        <taxon>Methanomicrobia</taxon>
        <taxon>Methanomicrobiales</taxon>
        <taxon>Methanoregulaceae</taxon>
        <taxon>Methanoregula</taxon>
    </lineage>
</organism>
<feature type="domain" description="PAS" evidence="7">
    <location>
        <begin position="319"/>
        <end position="367"/>
    </location>
</feature>
<dbReference type="PROSITE" id="PS50109">
    <property type="entry name" value="HIS_KIN"/>
    <property type="match status" value="1"/>
</dbReference>
<evidence type="ECO:0000256" key="1">
    <source>
        <dbReference type="ARBA" id="ARBA00022553"/>
    </source>
</evidence>
<dbReference type="CDD" id="cd00075">
    <property type="entry name" value="HATPase"/>
    <property type="match status" value="1"/>
</dbReference>
<dbReference type="InterPro" id="IPR011006">
    <property type="entry name" value="CheY-like_superfamily"/>
</dbReference>
<dbReference type="AlphaFoldDB" id="A7I520"/>
<dbReference type="PROSITE" id="PS50112">
    <property type="entry name" value="PAS"/>
    <property type="match status" value="1"/>
</dbReference>
<dbReference type="PRINTS" id="PR00344">
    <property type="entry name" value="BCTRLSENSOR"/>
</dbReference>
<dbReference type="Pfam" id="PF13188">
    <property type="entry name" value="PAS_8"/>
    <property type="match status" value="1"/>
</dbReference>
<dbReference type="PROSITE" id="PS50110">
    <property type="entry name" value="RESPONSE_REGULATORY"/>
    <property type="match status" value="1"/>
</dbReference>